<organism evidence="1 2">
    <name type="scientific">Linnemannia gamsii</name>
    <dbReference type="NCBI Taxonomy" id="64522"/>
    <lineage>
        <taxon>Eukaryota</taxon>
        <taxon>Fungi</taxon>
        <taxon>Fungi incertae sedis</taxon>
        <taxon>Mucoromycota</taxon>
        <taxon>Mortierellomycotina</taxon>
        <taxon>Mortierellomycetes</taxon>
        <taxon>Mortierellales</taxon>
        <taxon>Mortierellaceae</taxon>
        <taxon>Linnemannia</taxon>
    </lineage>
</organism>
<dbReference type="OrthoDB" id="10605207at2759"/>
<accession>A0A9P6RJ60</accession>
<reference evidence="1" key="1">
    <citation type="journal article" date="2020" name="Fungal Divers.">
        <title>Resolving the Mortierellaceae phylogeny through synthesis of multi-gene phylogenetics and phylogenomics.</title>
        <authorList>
            <person name="Vandepol N."/>
            <person name="Liber J."/>
            <person name="Desiro A."/>
            <person name="Na H."/>
            <person name="Kennedy M."/>
            <person name="Barry K."/>
            <person name="Grigoriev I.V."/>
            <person name="Miller A.N."/>
            <person name="O'Donnell K."/>
            <person name="Stajich J.E."/>
            <person name="Bonito G."/>
        </authorList>
    </citation>
    <scope>NUCLEOTIDE SEQUENCE</scope>
    <source>
        <strain evidence="1">NVP60</strain>
    </source>
</reference>
<sequence length="221" mass="24360">MTIVVLAAPTPTGFPSAKRPGNSNSTSTHVIEFLANLVKHDHENANALIAMTARVVTKDKHHAPYPICVDRVSSSSDRSMLFSKRSDCTTNGWETNLISRSLFPVPVRPTTSLLVPWQKLQSCNILTSRPLKLSKNSQHASDATRDECKNLVSSSQRRVVRLSDHVVTLVELVIKKQVYAAVNAAEKSAINPGHVRITLQESMRTAQPATVSWLNCEDHCI</sequence>
<dbReference type="AlphaFoldDB" id="A0A9P6RJ60"/>
<evidence type="ECO:0000313" key="2">
    <source>
        <dbReference type="Proteomes" id="UP000823405"/>
    </source>
</evidence>
<keyword evidence="2" id="KW-1185">Reference proteome</keyword>
<gene>
    <name evidence="1" type="ORF">BGZ97_003010</name>
</gene>
<dbReference type="Proteomes" id="UP000823405">
    <property type="component" value="Unassembled WGS sequence"/>
</dbReference>
<protein>
    <submittedName>
        <fullName evidence="1">Uncharacterized protein</fullName>
    </submittedName>
</protein>
<dbReference type="EMBL" id="JAAAIN010000169">
    <property type="protein sequence ID" value="KAG0318964.1"/>
    <property type="molecule type" value="Genomic_DNA"/>
</dbReference>
<name>A0A9P6RJ60_9FUNG</name>
<evidence type="ECO:0000313" key="1">
    <source>
        <dbReference type="EMBL" id="KAG0318964.1"/>
    </source>
</evidence>
<proteinExistence type="predicted"/>
<comment type="caution">
    <text evidence="1">The sequence shown here is derived from an EMBL/GenBank/DDBJ whole genome shotgun (WGS) entry which is preliminary data.</text>
</comment>